<feature type="region of interest" description="Disordered" evidence="1">
    <location>
        <begin position="79"/>
        <end position="174"/>
    </location>
</feature>
<evidence type="ECO:0000313" key="3">
    <source>
        <dbReference type="Proteomes" id="UP000801492"/>
    </source>
</evidence>
<keyword evidence="3" id="KW-1185">Reference proteome</keyword>
<feature type="compositionally biased region" description="Acidic residues" evidence="1">
    <location>
        <begin position="105"/>
        <end position="129"/>
    </location>
</feature>
<sequence>MQIANVALKANNGKDDNVEASAMPSLSDTGGISNISPCPDAFPIIPDLDLLLVDPKNSEVREIALDKFLKSLSIGVANSNSEIIDKDEDSDDSIKDKDYHYEPGETSDSDGDVLSEPDENEGKEEDDEINTNPSAELSKGRPKKKRKSKYKDQDRHIRKRIRSSNKPHYPYKGK</sequence>
<dbReference type="Proteomes" id="UP000801492">
    <property type="component" value="Unassembled WGS sequence"/>
</dbReference>
<protein>
    <submittedName>
        <fullName evidence="2">Uncharacterized protein</fullName>
    </submittedName>
</protein>
<proteinExistence type="predicted"/>
<feature type="compositionally biased region" description="Basic residues" evidence="1">
    <location>
        <begin position="140"/>
        <end position="149"/>
    </location>
</feature>
<dbReference type="EMBL" id="VTPC01002678">
    <property type="protein sequence ID" value="KAF2899698.1"/>
    <property type="molecule type" value="Genomic_DNA"/>
</dbReference>
<feature type="compositionally biased region" description="Basic residues" evidence="1">
    <location>
        <begin position="156"/>
        <end position="174"/>
    </location>
</feature>
<gene>
    <name evidence="2" type="ORF">ILUMI_06477</name>
</gene>
<accession>A0A8K0GJ07</accession>
<evidence type="ECO:0000313" key="2">
    <source>
        <dbReference type="EMBL" id="KAF2899698.1"/>
    </source>
</evidence>
<organism evidence="2 3">
    <name type="scientific">Ignelater luminosus</name>
    <name type="common">Cucubano</name>
    <name type="synonym">Pyrophorus luminosus</name>
    <dbReference type="NCBI Taxonomy" id="2038154"/>
    <lineage>
        <taxon>Eukaryota</taxon>
        <taxon>Metazoa</taxon>
        <taxon>Ecdysozoa</taxon>
        <taxon>Arthropoda</taxon>
        <taxon>Hexapoda</taxon>
        <taxon>Insecta</taxon>
        <taxon>Pterygota</taxon>
        <taxon>Neoptera</taxon>
        <taxon>Endopterygota</taxon>
        <taxon>Coleoptera</taxon>
        <taxon>Polyphaga</taxon>
        <taxon>Elateriformia</taxon>
        <taxon>Elateroidea</taxon>
        <taxon>Elateridae</taxon>
        <taxon>Agrypninae</taxon>
        <taxon>Pyrophorini</taxon>
        <taxon>Ignelater</taxon>
    </lineage>
</organism>
<evidence type="ECO:0000256" key="1">
    <source>
        <dbReference type="SAM" id="MobiDB-lite"/>
    </source>
</evidence>
<dbReference type="AlphaFoldDB" id="A0A8K0GJ07"/>
<reference evidence="2" key="1">
    <citation type="submission" date="2019-08" db="EMBL/GenBank/DDBJ databases">
        <title>The genome of the North American firefly Photinus pyralis.</title>
        <authorList>
            <consortium name="Photinus pyralis genome working group"/>
            <person name="Fallon T.R."/>
            <person name="Sander Lower S.E."/>
            <person name="Weng J.-K."/>
        </authorList>
    </citation>
    <scope>NUCLEOTIDE SEQUENCE</scope>
    <source>
        <strain evidence="2">TRF0915ILg1</strain>
        <tissue evidence="2">Whole body</tissue>
    </source>
</reference>
<comment type="caution">
    <text evidence="2">The sequence shown here is derived from an EMBL/GenBank/DDBJ whole genome shotgun (WGS) entry which is preliminary data.</text>
</comment>
<feature type="non-terminal residue" evidence="2">
    <location>
        <position position="1"/>
    </location>
</feature>
<name>A0A8K0GJ07_IGNLU</name>
<feature type="compositionally biased region" description="Basic and acidic residues" evidence="1">
    <location>
        <begin position="92"/>
        <end position="103"/>
    </location>
</feature>